<dbReference type="EMBL" id="CP016793">
    <property type="protein sequence ID" value="ANZ42140.1"/>
    <property type="molecule type" value="Genomic_DNA"/>
</dbReference>
<accession>A0A1B2HWN2</accession>
<evidence type="ECO:0000313" key="1">
    <source>
        <dbReference type="EMBL" id="ANZ42140.1"/>
    </source>
</evidence>
<dbReference type="KEGG" id="led:BBK82_45625"/>
<dbReference type="Gene3D" id="3.40.50.720">
    <property type="entry name" value="NAD(P)-binding Rossmann-like Domain"/>
    <property type="match status" value="1"/>
</dbReference>
<name>A0A1B2HWN2_9PSEU</name>
<dbReference type="Proteomes" id="UP000093053">
    <property type="component" value="Chromosome"/>
</dbReference>
<protein>
    <submittedName>
        <fullName evidence="1">Epimerase</fullName>
    </submittedName>
</protein>
<organism evidence="1 2">
    <name type="scientific">Lentzea guizhouensis</name>
    <dbReference type="NCBI Taxonomy" id="1586287"/>
    <lineage>
        <taxon>Bacteria</taxon>
        <taxon>Bacillati</taxon>
        <taxon>Actinomycetota</taxon>
        <taxon>Actinomycetes</taxon>
        <taxon>Pseudonocardiales</taxon>
        <taxon>Pseudonocardiaceae</taxon>
        <taxon>Lentzea</taxon>
    </lineage>
</organism>
<dbReference type="AlphaFoldDB" id="A0A1B2HWN2"/>
<proteinExistence type="predicted"/>
<dbReference type="InterPro" id="IPR036291">
    <property type="entry name" value="NAD(P)-bd_dom_sf"/>
</dbReference>
<reference evidence="1 2" key="1">
    <citation type="submission" date="2016-07" db="EMBL/GenBank/DDBJ databases">
        <title>Complete genome sequence of the Lentzea guizhouensis DHS C013.</title>
        <authorList>
            <person name="Cao C."/>
        </authorList>
    </citation>
    <scope>NUCLEOTIDE SEQUENCE [LARGE SCALE GENOMIC DNA]</scope>
    <source>
        <strain evidence="1 2">DHS C013</strain>
    </source>
</reference>
<dbReference type="STRING" id="1586287.BBK82_45625"/>
<dbReference type="OrthoDB" id="9798632at2"/>
<dbReference type="RefSeq" id="WP_065920474.1">
    <property type="nucleotide sequence ID" value="NZ_CP016793.1"/>
</dbReference>
<dbReference type="PANTHER" id="PTHR14097">
    <property type="entry name" value="OXIDOREDUCTASE HTATIP2"/>
    <property type="match status" value="1"/>
</dbReference>
<keyword evidence="2" id="KW-1185">Reference proteome</keyword>
<gene>
    <name evidence="1" type="ORF">BBK82_45625</name>
</gene>
<dbReference type="PANTHER" id="PTHR14097:SF8">
    <property type="entry name" value="NAD(P)-BINDING DOMAIN-CONTAINING PROTEIN"/>
    <property type="match status" value="1"/>
</dbReference>
<evidence type="ECO:0000313" key="2">
    <source>
        <dbReference type="Proteomes" id="UP000093053"/>
    </source>
</evidence>
<dbReference type="SUPFAM" id="SSF51735">
    <property type="entry name" value="NAD(P)-binding Rossmann-fold domains"/>
    <property type="match status" value="1"/>
</dbReference>
<sequence length="214" mass="23127">MKVVVFGGSGMVGQGALRECLLDPAVTEVVTVGRSPLAVTSPKLRHVVHVDFGNLTPIADELANADACFYCMGVTSAGLSEAEYTPVTHDYALEAARVVGGTYVYVSGEGADADSKTMWARVKGRTENELLALDRPAFVVRPGFIQPRHGITSRTRIYRYLYSWSSWLVPVLARLAPKFVTSTEQLGRAMVALAKGAQPATRVLRSDEINRLAA</sequence>